<feature type="active site" description="Phosphoserine intermediate" evidence="6">
    <location>
        <position position="109"/>
    </location>
</feature>
<feature type="binding site" evidence="6">
    <location>
        <begin position="35"/>
        <end position="42"/>
    </location>
    <ligand>
        <name>ATP</name>
        <dbReference type="ChEBI" id="CHEBI:30616"/>
    </ligand>
</feature>
<sequence>MDQKSPNVQWQSYELNGFQQSGQLAYSSCIVWLTGLPASGKSSIAASLQRQLQAGGVRTTVLDGDNLRHGLNRDLGFSAEDRRENVRRTAEVAKLFASSEGIAIAALVSPLVADRALARAIAAPLPYVEVYVNCPLAICEQRDPKGLYSKARRGEIPLFTGISAPYEKPLAPELELFSGEGDADAAAESVIRCLQQRGILSEQI</sequence>
<dbReference type="InterPro" id="IPR002891">
    <property type="entry name" value="APS"/>
</dbReference>
<dbReference type="InterPro" id="IPR027417">
    <property type="entry name" value="P-loop_NTPase"/>
</dbReference>
<dbReference type="GO" id="GO:0005737">
    <property type="term" value="C:cytoplasm"/>
    <property type="evidence" value="ECO:0007669"/>
    <property type="project" value="TreeGrafter"/>
</dbReference>
<evidence type="ECO:0000256" key="3">
    <source>
        <dbReference type="ARBA" id="ARBA00022679"/>
    </source>
</evidence>
<name>A0A1B2DBL9_9BACL</name>
<evidence type="ECO:0000256" key="7">
    <source>
        <dbReference type="RuleBase" id="RU004347"/>
    </source>
</evidence>
<dbReference type="GO" id="GO:0005524">
    <property type="term" value="F:ATP binding"/>
    <property type="evidence" value="ECO:0007669"/>
    <property type="project" value="UniProtKB-UniRule"/>
</dbReference>
<protein>
    <recommendedName>
        <fullName evidence="2 6">Adenylyl-sulfate kinase</fullName>
        <ecNumber evidence="2 6">2.7.1.25</ecNumber>
    </recommendedName>
    <alternativeName>
        <fullName evidence="6">APS kinase</fullName>
    </alternativeName>
    <alternativeName>
        <fullName evidence="6">ATP adenosine-5'-phosphosulfate 3'-phosphotransferase</fullName>
    </alternativeName>
    <alternativeName>
        <fullName evidence="6">Adenosine-5'-phosphosulfate kinase</fullName>
    </alternativeName>
</protein>
<organism evidence="9">
    <name type="scientific">Paenibacillus sp. BIHB 4019</name>
    <dbReference type="NCBI Taxonomy" id="1870819"/>
    <lineage>
        <taxon>Bacteria</taxon>
        <taxon>Bacillati</taxon>
        <taxon>Bacillota</taxon>
        <taxon>Bacilli</taxon>
        <taxon>Bacillales</taxon>
        <taxon>Paenibacillaceae</taxon>
        <taxon>Paenibacillus</taxon>
    </lineage>
</organism>
<dbReference type="SUPFAM" id="SSF52540">
    <property type="entry name" value="P-loop containing nucleoside triphosphate hydrolases"/>
    <property type="match status" value="1"/>
</dbReference>
<dbReference type="EC" id="2.7.1.25" evidence="2 6"/>
<evidence type="ECO:0000259" key="8">
    <source>
        <dbReference type="Pfam" id="PF01583"/>
    </source>
</evidence>
<dbReference type="HAMAP" id="MF_00065">
    <property type="entry name" value="Adenylyl_sulf_kinase"/>
    <property type="match status" value="1"/>
</dbReference>
<evidence type="ECO:0000256" key="1">
    <source>
        <dbReference type="ARBA" id="ARBA00001823"/>
    </source>
</evidence>
<proteinExistence type="inferred from homology"/>
<comment type="pathway">
    <text evidence="6 7">Sulfur metabolism; hydrogen sulfide biosynthesis; sulfite from sulfate: step 2/3.</text>
</comment>
<evidence type="ECO:0000313" key="9">
    <source>
        <dbReference type="EMBL" id="ANY65101.1"/>
    </source>
</evidence>
<accession>A0A1B2DBL9</accession>
<dbReference type="NCBIfam" id="TIGR00455">
    <property type="entry name" value="apsK"/>
    <property type="match status" value="1"/>
</dbReference>
<dbReference type="EMBL" id="CP016808">
    <property type="protein sequence ID" value="ANY65101.1"/>
    <property type="molecule type" value="Genomic_DNA"/>
</dbReference>
<evidence type="ECO:0000256" key="2">
    <source>
        <dbReference type="ARBA" id="ARBA00012121"/>
    </source>
</evidence>
<comment type="catalytic activity">
    <reaction evidence="1 6 7">
        <text>adenosine 5'-phosphosulfate + ATP = 3'-phosphoadenylyl sulfate + ADP + H(+)</text>
        <dbReference type="Rhea" id="RHEA:24152"/>
        <dbReference type="ChEBI" id="CHEBI:15378"/>
        <dbReference type="ChEBI" id="CHEBI:30616"/>
        <dbReference type="ChEBI" id="CHEBI:58243"/>
        <dbReference type="ChEBI" id="CHEBI:58339"/>
        <dbReference type="ChEBI" id="CHEBI:456216"/>
        <dbReference type="EC" id="2.7.1.25"/>
    </reaction>
</comment>
<dbReference type="CDD" id="cd02027">
    <property type="entry name" value="APSK"/>
    <property type="match status" value="1"/>
</dbReference>
<dbReference type="Pfam" id="PF01583">
    <property type="entry name" value="APS_kinase"/>
    <property type="match status" value="1"/>
</dbReference>
<evidence type="ECO:0000256" key="4">
    <source>
        <dbReference type="ARBA" id="ARBA00022741"/>
    </source>
</evidence>
<evidence type="ECO:0000256" key="6">
    <source>
        <dbReference type="HAMAP-Rule" id="MF_00065"/>
    </source>
</evidence>
<reference evidence="9" key="1">
    <citation type="submission" date="2016-08" db="EMBL/GenBank/DDBJ databases">
        <title>Complete Genome Seqeunce of Paenibacillus sp. BIHB 4019 from tea rhizoplane.</title>
        <authorList>
            <person name="Thakur R."/>
            <person name="Swarnkar M.K."/>
            <person name="Gulati A."/>
        </authorList>
    </citation>
    <scope>NUCLEOTIDE SEQUENCE [LARGE SCALE GENOMIC DNA]</scope>
    <source>
        <strain evidence="9">BIHB4019</strain>
    </source>
</reference>
<comment type="function">
    <text evidence="6 7">Catalyzes the synthesis of activated sulfate.</text>
</comment>
<evidence type="ECO:0000256" key="5">
    <source>
        <dbReference type="ARBA" id="ARBA00022840"/>
    </source>
</evidence>
<dbReference type="UniPathway" id="UPA00140">
    <property type="reaction ID" value="UER00205"/>
</dbReference>
<keyword evidence="3 6" id="KW-0808">Transferase</keyword>
<keyword evidence="4 6" id="KW-0547">Nucleotide-binding</keyword>
<comment type="similarity">
    <text evidence="6 7">Belongs to the APS kinase family.</text>
</comment>
<feature type="domain" description="APS kinase" evidence="8">
    <location>
        <begin position="28"/>
        <end position="176"/>
    </location>
</feature>
<dbReference type="AlphaFoldDB" id="A0A1B2DBL9"/>
<dbReference type="Gene3D" id="3.40.50.300">
    <property type="entry name" value="P-loop containing nucleotide triphosphate hydrolases"/>
    <property type="match status" value="1"/>
</dbReference>
<dbReference type="InterPro" id="IPR050512">
    <property type="entry name" value="Sulf_AdTrans/APS_kinase"/>
</dbReference>
<dbReference type="GO" id="GO:0010134">
    <property type="term" value="P:sulfate assimilation via adenylyl sulfate reduction"/>
    <property type="evidence" value="ECO:0007669"/>
    <property type="project" value="TreeGrafter"/>
</dbReference>
<dbReference type="NCBIfam" id="NF003013">
    <property type="entry name" value="PRK03846.1"/>
    <property type="match status" value="1"/>
</dbReference>
<dbReference type="InterPro" id="IPR059117">
    <property type="entry name" value="APS_kinase_dom"/>
</dbReference>
<dbReference type="GO" id="GO:0004020">
    <property type="term" value="F:adenylylsulfate kinase activity"/>
    <property type="evidence" value="ECO:0007669"/>
    <property type="project" value="UniProtKB-UniRule"/>
</dbReference>
<keyword evidence="6 7" id="KW-0418">Kinase</keyword>
<dbReference type="GO" id="GO:0070814">
    <property type="term" value="P:hydrogen sulfide biosynthetic process"/>
    <property type="evidence" value="ECO:0007669"/>
    <property type="project" value="UniProtKB-UniRule"/>
</dbReference>
<dbReference type="GO" id="GO:0004781">
    <property type="term" value="F:sulfate adenylyltransferase (ATP) activity"/>
    <property type="evidence" value="ECO:0007669"/>
    <property type="project" value="TreeGrafter"/>
</dbReference>
<keyword evidence="6" id="KW-0597">Phosphoprotein</keyword>
<dbReference type="GO" id="GO:0019379">
    <property type="term" value="P:sulfate assimilation, phosphoadenylyl sulfate reduction by phosphoadenylyl-sulfate reductase (thioredoxin)"/>
    <property type="evidence" value="ECO:0007669"/>
    <property type="project" value="TreeGrafter"/>
</dbReference>
<keyword evidence="5 6" id="KW-0067">ATP-binding</keyword>
<dbReference type="PANTHER" id="PTHR42700:SF3">
    <property type="entry name" value="BIFUNCTIONAL SAT_APS KINASE-RELATED"/>
    <property type="match status" value="1"/>
</dbReference>
<dbReference type="RefSeq" id="WP_099516529.1">
    <property type="nucleotide sequence ID" value="NZ_CP016808.1"/>
</dbReference>
<dbReference type="PANTHER" id="PTHR42700">
    <property type="entry name" value="SULFATE ADENYLYLTRANSFERASE"/>
    <property type="match status" value="1"/>
</dbReference>
<gene>
    <name evidence="6" type="primary">cysC</name>
    <name evidence="9" type="ORF">BBD42_00365</name>
</gene>